<dbReference type="InterPro" id="IPR058533">
    <property type="entry name" value="Cation_efflux_TM"/>
</dbReference>
<dbReference type="Gene3D" id="3.30.70.1350">
    <property type="entry name" value="Cation efflux protein, cytoplasmic domain"/>
    <property type="match status" value="1"/>
</dbReference>
<dbReference type="Pfam" id="PF01545">
    <property type="entry name" value="Cation_efflux"/>
    <property type="match status" value="1"/>
</dbReference>
<feature type="transmembrane region" description="Helical" evidence="6">
    <location>
        <begin position="78"/>
        <end position="96"/>
    </location>
</feature>
<accession>A0A3B0SMP9</accession>
<proteinExistence type="predicted"/>
<dbReference type="SUPFAM" id="SSF161111">
    <property type="entry name" value="Cation efflux protein transmembrane domain-like"/>
    <property type="match status" value="1"/>
</dbReference>
<dbReference type="Gene3D" id="1.20.1510.10">
    <property type="entry name" value="Cation efflux protein transmembrane domain"/>
    <property type="match status" value="1"/>
</dbReference>
<dbReference type="InterPro" id="IPR036837">
    <property type="entry name" value="Cation_efflux_CTD_sf"/>
</dbReference>
<dbReference type="PANTHER" id="PTHR43840:SF15">
    <property type="entry name" value="MITOCHONDRIAL METAL TRANSPORTER 1-RELATED"/>
    <property type="match status" value="1"/>
</dbReference>
<protein>
    <submittedName>
        <fullName evidence="9">Cobalt-zinc-cadmium resistance protein</fullName>
    </submittedName>
</protein>
<sequence length="298" mass="32287">MPNLQRVSRLAFWSIVIAFLVMGIKFLAWWLSGSVALYSDALESIVNVLAAMVAWFAIRLSHKPPDKNHQFGHHKAEYLSAVIEGILIVVAALLIFQEAFAALVASRTLEEPGLGMAVNVVATIINAFWAWLLITTGKRERSPALAADGRHILADVVTSVGVLFGLVIVMLTGWVVLDAIMAIIVGANVLREGWKLVYTSANGLMDVSPDVDEFELIEKTILENAGGAIEVHDIKTRVAGPALFVEFHLVVDGNMSVAASHVICDRIEDQLKKTIKGIVPTIHVEPDPKSKAGGLKVT</sequence>
<evidence type="ECO:0000313" key="9">
    <source>
        <dbReference type="EMBL" id="VAW01969.1"/>
    </source>
</evidence>
<dbReference type="SUPFAM" id="SSF160240">
    <property type="entry name" value="Cation efflux protein cytoplasmic domain-like"/>
    <property type="match status" value="1"/>
</dbReference>
<dbReference type="InterPro" id="IPR027469">
    <property type="entry name" value="Cation_efflux_TMD_sf"/>
</dbReference>
<feature type="domain" description="Cation efflux protein cytoplasmic" evidence="8">
    <location>
        <begin position="209"/>
        <end position="286"/>
    </location>
</feature>
<evidence type="ECO:0000259" key="8">
    <source>
        <dbReference type="Pfam" id="PF16916"/>
    </source>
</evidence>
<comment type="subcellular location">
    <subcellularLocation>
        <location evidence="1">Membrane</location>
        <topology evidence="1">Multi-pass membrane protein</topology>
    </subcellularLocation>
</comment>
<evidence type="ECO:0000256" key="1">
    <source>
        <dbReference type="ARBA" id="ARBA00004141"/>
    </source>
</evidence>
<keyword evidence="5 6" id="KW-0472">Membrane</keyword>
<evidence type="ECO:0000256" key="4">
    <source>
        <dbReference type="ARBA" id="ARBA00022989"/>
    </source>
</evidence>
<dbReference type="PANTHER" id="PTHR43840">
    <property type="entry name" value="MITOCHONDRIAL METAL TRANSPORTER 1-RELATED"/>
    <property type="match status" value="1"/>
</dbReference>
<keyword evidence="3 6" id="KW-0812">Transmembrane</keyword>
<dbReference type="EMBL" id="UOEC01000192">
    <property type="protein sequence ID" value="VAW01969.1"/>
    <property type="molecule type" value="Genomic_DNA"/>
</dbReference>
<reference evidence="9" key="1">
    <citation type="submission" date="2018-06" db="EMBL/GenBank/DDBJ databases">
        <authorList>
            <person name="Zhirakovskaya E."/>
        </authorList>
    </citation>
    <scope>NUCLEOTIDE SEQUENCE</scope>
</reference>
<dbReference type="Pfam" id="PF16916">
    <property type="entry name" value="ZT_dimer"/>
    <property type="match status" value="1"/>
</dbReference>
<feature type="transmembrane region" description="Helical" evidence="6">
    <location>
        <begin position="156"/>
        <end position="177"/>
    </location>
</feature>
<feature type="transmembrane region" description="Helical" evidence="6">
    <location>
        <begin position="116"/>
        <end position="135"/>
    </location>
</feature>
<dbReference type="InterPro" id="IPR027470">
    <property type="entry name" value="Cation_efflux_CTD"/>
</dbReference>
<dbReference type="GO" id="GO:0006882">
    <property type="term" value="P:intracellular zinc ion homeostasis"/>
    <property type="evidence" value="ECO:0007669"/>
    <property type="project" value="TreeGrafter"/>
</dbReference>
<gene>
    <name evidence="9" type="ORF">MNBD_ALPHA08-952</name>
</gene>
<dbReference type="GO" id="GO:0015086">
    <property type="term" value="F:cadmium ion transmembrane transporter activity"/>
    <property type="evidence" value="ECO:0007669"/>
    <property type="project" value="TreeGrafter"/>
</dbReference>
<feature type="domain" description="Cation efflux protein transmembrane" evidence="7">
    <location>
        <begin position="12"/>
        <end position="205"/>
    </location>
</feature>
<evidence type="ECO:0000259" key="7">
    <source>
        <dbReference type="Pfam" id="PF01545"/>
    </source>
</evidence>
<evidence type="ECO:0000256" key="5">
    <source>
        <dbReference type="ARBA" id="ARBA00023136"/>
    </source>
</evidence>
<keyword evidence="4 6" id="KW-1133">Transmembrane helix</keyword>
<organism evidence="9">
    <name type="scientific">hydrothermal vent metagenome</name>
    <dbReference type="NCBI Taxonomy" id="652676"/>
    <lineage>
        <taxon>unclassified sequences</taxon>
        <taxon>metagenomes</taxon>
        <taxon>ecological metagenomes</taxon>
    </lineage>
</organism>
<feature type="transmembrane region" description="Helical" evidence="6">
    <location>
        <begin position="12"/>
        <end position="31"/>
    </location>
</feature>
<dbReference type="GO" id="GO:0015341">
    <property type="term" value="F:zinc efflux antiporter activity"/>
    <property type="evidence" value="ECO:0007669"/>
    <property type="project" value="TreeGrafter"/>
</dbReference>
<evidence type="ECO:0000256" key="2">
    <source>
        <dbReference type="ARBA" id="ARBA00022448"/>
    </source>
</evidence>
<dbReference type="AlphaFoldDB" id="A0A3B0SMP9"/>
<dbReference type="GO" id="GO:0015093">
    <property type="term" value="F:ferrous iron transmembrane transporter activity"/>
    <property type="evidence" value="ECO:0007669"/>
    <property type="project" value="TreeGrafter"/>
</dbReference>
<evidence type="ECO:0000256" key="6">
    <source>
        <dbReference type="SAM" id="Phobius"/>
    </source>
</evidence>
<keyword evidence="2" id="KW-0813">Transport</keyword>
<evidence type="ECO:0000256" key="3">
    <source>
        <dbReference type="ARBA" id="ARBA00022692"/>
    </source>
</evidence>
<dbReference type="InterPro" id="IPR002524">
    <property type="entry name" value="Cation_efflux"/>
</dbReference>
<dbReference type="GO" id="GO:0005886">
    <property type="term" value="C:plasma membrane"/>
    <property type="evidence" value="ECO:0007669"/>
    <property type="project" value="TreeGrafter"/>
</dbReference>
<dbReference type="InterPro" id="IPR050291">
    <property type="entry name" value="CDF_Transporter"/>
</dbReference>
<feature type="transmembrane region" description="Helical" evidence="6">
    <location>
        <begin position="37"/>
        <end position="58"/>
    </location>
</feature>
<dbReference type="NCBIfam" id="TIGR01297">
    <property type="entry name" value="CDF"/>
    <property type="match status" value="1"/>
</dbReference>
<name>A0A3B0SMP9_9ZZZZ</name>